<dbReference type="InterPro" id="IPR036047">
    <property type="entry name" value="F-box-like_dom_sf"/>
</dbReference>
<dbReference type="SUPFAM" id="SSF81383">
    <property type="entry name" value="F-box domain"/>
    <property type="match status" value="1"/>
</dbReference>
<gene>
    <name evidence="2" type="ORF">E4U09_003278</name>
</gene>
<evidence type="ECO:0008006" key="4">
    <source>
        <dbReference type="Google" id="ProtNLM"/>
    </source>
</evidence>
<evidence type="ECO:0000313" key="3">
    <source>
        <dbReference type="Proteomes" id="UP000707071"/>
    </source>
</evidence>
<feature type="region of interest" description="Disordered" evidence="1">
    <location>
        <begin position="200"/>
        <end position="219"/>
    </location>
</feature>
<evidence type="ECO:0000313" key="2">
    <source>
        <dbReference type="EMBL" id="KAG6292751.1"/>
    </source>
</evidence>
<name>A0A9P7QEQ3_9HYPO</name>
<dbReference type="EMBL" id="SRRH01000265">
    <property type="protein sequence ID" value="KAG6292751.1"/>
    <property type="molecule type" value="Genomic_DNA"/>
</dbReference>
<organism evidence="2 3">
    <name type="scientific">Claviceps aff. purpurea</name>
    <dbReference type="NCBI Taxonomy" id="1967640"/>
    <lineage>
        <taxon>Eukaryota</taxon>
        <taxon>Fungi</taxon>
        <taxon>Dikarya</taxon>
        <taxon>Ascomycota</taxon>
        <taxon>Pezizomycotina</taxon>
        <taxon>Sordariomycetes</taxon>
        <taxon>Hypocreomycetidae</taxon>
        <taxon>Hypocreales</taxon>
        <taxon>Clavicipitaceae</taxon>
        <taxon>Claviceps</taxon>
    </lineage>
</organism>
<reference evidence="2 3" key="1">
    <citation type="journal article" date="2020" name="bioRxiv">
        <title>Whole genome comparisons of ergot fungi reveals the divergence and evolution of species within the genus Claviceps are the result of varying mechanisms driving genome evolution and host range expansion.</title>
        <authorList>
            <person name="Wyka S.A."/>
            <person name="Mondo S.J."/>
            <person name="Liu M."/>
            <person name="Dettman J."/>
            <person name="Nalam V."/>
            <person name="Broders K.D."/>
        </authorList>
    </citation>
    <scope>NUCLEOTIDE SEQUENCE [LARGE SCALE GENOMIC DNA]</scope>
    <source>
        <strain evidence="2 3">Clav52</strain>
    </source>
</reference>
<proteinExistence type="predicted"/>
<dbReference type="Proteomes" id="UP000707071">
    <property type="component" value="Unassembled WGS sequence"/>
</dbReference>
<accession>A0A9P7QEQ3</accession>
<keyword evidence="3" id="KW-1185">Reference proteome</keyword>
<sequence length="499" mass="55374">MGQATVDSHNTRAEFENTTSLFDLLHNSLILRHITPHLPIHSLLQLSATSKSIRSLIRTTPGVFRHLDLTRVQRVADFDDNPIGSGRDVWHYAQVDDNLTQDDVDSGPLRCILSVIRRQNILRDVQTLVLDGLSVTYDLCHEILYDPSYNVRILSLRDVKNLPWAKFRDALQHACRPDRPEGSPRLKALYVFGSKEAGSEKTRASTNTGYRRSEQALLPASSEQAGDEWWCKRGRLGTRPISKDWINCMSKCQGIIAFDAIICQGPRHAKSPVFGHPPGLMMADTAPEAATHAVGGCDGCGKAPEGLITQESCSPLDLPLLSPVPIMASSVRAATCPSQPGQSFVPRCGDCLIERYCACCHKWWCETCHPLPDQEQGSAFNNFIVVDEEDGVANFAQMLHLQDGAPKIKSRVSKSCWECGKNCETCIKKTQRVCKKCCAGYCIVHNEGSSPDFCDWCISRGRGLGRQDPKPARMKLVPSSIPADLIRRRMRDAVTRPLI</sequence>
<evidence type="ECO:0000256" key="1">
    <source>
        <dbReference type="SAM" id="MobiDB-lite"/>
    </source>
</evidence>
<protein>
    <recommendedName>
        <fullName evidence="4">F-box domain-containing protein</fullName>
    </recommendedName>
</protein>
<comment type="caution">
    <text evidence="2">The sequence shown here is derived from an EMBL/GenBank/DDBJ whole genome shotgun (WGS) entry which is preliminary data.</text>
</comment>
<dbReference type="AlphaFoldDB" id="A0A9P7QEQ3"/>